<gene>
    <name evidence="1" type="ORF">CPATCC_001091</name>
</gene>
<dbReference type="VEuPathDB" id="CryptoDB:CPATCC_0032010"/>
<sequence length="174" mass="20387">MRMIYEPEYIKILRKSQFRGKDNKLVKFNKNENFSDQGITRIAFEKIDKAFTVVNGFIDKMCNKLEIVINNNKATNYQNSDEIHTFQIYQNEQIKDNSTIKKEISSNTSQINFQDLSLLNDKLASLLFNKVSSSNNYCQQSFEKNNYGLTQSETIQFKRSIINLVNQMSKDFSF</sequence>
<dbReference type="AlphaFoldDB" id="A0A7S7LHV6"/>
<dbReference type="EMBL" id="CP044420">
    <property type="protein sequence ID" value="QOY42454.1"/>
    <property type="molecule type" value="Genomic_DNA"/>
</dbReference>
<proteinExistence type="predicted"/>
<evidence type="ECO:0000313" key="1">
    <source>
        <dbReference type="EMBL" id="QOY42454.1"/>
    </source>
</evidence>
<organism evidence="1 2">
    <name type="scientific">Cryptosporidium parvum</name>
    <dbReference type="NCBI Taxonomy" id="5807"/>
    <lineage>
        <taxon>Eukaryota</taxon>
        <taxon>Sar</taxon>
        <taxon>Alveolata</taxon>
        <taxon>Apicomplexa</taxon>
        <taxon>Conoidasida</taxon>
        <taxon>Coccidia</taxon>
        <taxon>Eucoccidiorida</taxon>
        <taxon>Eimeriorina</taxon>
        <taxon>Cryptosporidiidae</taxon>
        <taxon>Cryptosporidium</taxon>
    </lineage>
</organism>
<dbReference type="Proteomes" id="UP000593906">
    <property type="component" value="Chromosome 3"/>
</dbReference>
<protein>
    <submittedName>
        <fullName evidence="1">Uncharacterized protein</fullName>
    </submittedName>
</protein>
<name>A0A7S7LHV6_CRYPV</name>
<evidence type="ECO:0000313" key="2">
    <source>
        <dbReference type="Proteomes" id="UP000593906"/>
    </source>
</evidence>
<reference evidence="1 2" key="1">
    <citation type="submission" date="2019-09" db="EMBL/GenBank/DDBJ databases">
        <title>Consistent, comparative and evidence-based genome assembly and annotation for Cryptosporidium parvum, C. hominis and C. tyzzeri.</title>
        <authorList>
            <person name="Baptista R.P."/>
            <person name="Li Y."/>
            <person name="Sateriale A."/>
            <person name="Ansell B."/>
            <person name="Jex A."/>
            <person name="Sanders M."/>
            <person name="Brooks K."/>
            <person name="Tracey A."/>
            <person name="Berriman M."/>
            <person name="Striepen B."/>
            <person name="Cotton J.A."/>
            <person name="Kissinger J.C."/>
        </authorList>
    </citation>
    <scope>NUCLEOTIDE SEQUENCE [LARGE SCALE GENOMIC DNA]</scope>
    <source>
        <strain evidence="1 2">IOWA-ATCC</strain>
    </source>
</reference>
<accession>A0A7S7LHV6</accession>